<comment type="pathway">
    <text evidence="1">Protein modification; protein glycosylation.</text>
</comment>
<feature type="repeat" description="TPR" evidence="8">
    <location>
        <begin position="184"/>
        <end position="217"/>
    </location>
</feature>
<organism evidence="12 13">
    <name type="scientific">Aphanomyces stellatus</name>
    <dbReference type="NCBI Taxonomy" id="120398"/>
    <lineage>
        <taxon>Eukaryota</taxon>
        <taxon>Sar</taxon>
        <taxon>Stramenopiles</taxon>
        <taxon>Oomycota</taxon>
        <taxon>Saprolegniomycetes</taxon>
        <taxon>Saprolegniales</taxon>
        <taxon>Verrucalvaceae</taxon>
        <taxon>Aphanomyces</taxon>
    </lineage>
</organism>
<feature type="chain" id="PRO_5033827141" description="protein O-GlcNAc transferase" evidence="9">
    <location>
        <begin position="29"/>
        <end position="821"/>
    </location>
</feature>
<gene>
    <name evidence="12" type="primary">Aste57867_11675</name>
    <name evidence="11" type="ORF">As57867_011632</name>
    <name evidence="12" type="ORF">ASTE57867_11675</name>
</gene>
<dbReference type="PANTHER" id="PTHR44998:SF1">
    <property type="entry name" value="UDP-N-ACETYLGLUCOSAMINE--PEPTIDE N-ACETYLGLUCOSAMINYLTRANSFERASE 110 KDA SUBUNIT"/>
    <property type="match status" value="1"/>
</dbReference>
<dbReference type="SMART" id="SM00028">
    <property type="entry name" value="TPR"/>
    <property type="match status" value="8"/>
</dbReference>
<feature type="signal peptide" evidence="9">
    <location>
        <begin position="1"/>
        <end position="28"/>
    </location>
</feature>
<dbReference type="InterPro" id="IPR019734">
    <property type="entry name" value="TPR_rpt"/>
</dbReference>
<evidence type="ECO:0000256" key="6">
    <source>
        <dbReference type="ARBA" id="ARBA00022737"/>
    </source>
</evidence>
<feature type="repeat" description="TPR" evidence="8">
    <location>
        <begin position="286"/>
        <end position="319"/>
    </location>
</feature>
<evidence type="ECO:0000256" key="2">
    <source>
        <dbReference type="ARBA" id="ARBA00005386"/>
    </source>
</evidence>
<dbReference type="InterPro" id="IPR011990">
    <property type="entry name" value="TPR-like_helical_dom_sf"/>
</dbReference>
<dbReference type="EMBL" id="VJMH01005298">
    <property type="protein sequence ID" value="KAF0697655.1"/>
    <property type="molecule type" value="Genomic_DNA"/>
</dbReference>
<evidence type="ECO:0000256" key="7">
    <source>
        <dbReference type="ARBA" id="ARBA00022803"/>
    </source>
</evidence>
<dbReference type="EMBL" id="CAADRA010005319">
    <property type="protein sequence ID" value="VFT88533.1"/>
    <property type="molecule type" value="Genomic_DNA"/>
</dbReference>
<evidence type="ECO:0000313" key="11">
    <source>
        <dbReference type="EMBL" id="KAF0697655.1"/>
    </source>
</evidence>
<evidence type="ECO:0000256" key="9">
    <source>
        <dbReference type="SAM" id="SignalP"/>
    </source>
</evidence>
<dbReference type="InterPro" id="IPR029489">
    <property type="entry name" value="OGT/SEC/SPY_C"/>
</dbReference>
<reference evidence="11" key="2">
    <citation type="submission" date="2019-06" db="EMBL/GenBank/DDBJ databases">
        <title>Genomics analysis of Aphanomyces spp. identifies a new class of oomycete effector associated with host adaptation.</title>
        <authorList>
            <person name="Gaulin E."/>
        </authorList>
    </citation>
    <scope>NUCLEOTIDE SEQUENCE</scope>
    <source>
        <strain evidence="11">CBS 578.67</strain>
    </source>
</reference>
<evidence type="ECO:0000256" key="3">
    <source>
        <dbReference type="ARBA" id="ARBA00011970"/>
    </source>
</evidence>
<dbReference type="Gene3D" id="3.40.50.11380">
    <property type="match status" value="1"/>
</dbReference>
<dbReference type="SUPFAM" id="SSF48452">
    <property type="entry name" value="TPR-like"/>
    <property type="match status" value="1"/>
</dbReference>
<evidence type="ECO:0000256" key="1">
    <source>
        <dbReference type="ARBA" id="ARBA00004922"/>
    </source>
</evidence>
<comment type="similarity">
    <text evidence="2">Belongs to the glycosyltransferase 41 family. O-GlcNAc transferase subfamily.</text>
</comment>
<evidence type="ECO:0000313" key="12">
    <source>
        <dbReference type="EMBL" id="VFT88533.1"/>
    </source>
</evidence>
<dbReference type="Proteomes" id="UP000332933">
    <property type="component" value="Unassembled WGS sequence"/>
</dbReference>
<name>A0A485KTM2_9STRA</name>
<keyword evidence="6" id="KW-0677">Repeat</keyword>
<proteinExistence type="inferred from homology"/>
<keyword evidence="5" id="KW-0808">Transferase</keyword>
<dbReference type="GO" id="GO:0097363">
    <property type="term" value="F:protein O-acetylglucosaminyltransferase activity"/>
    <property type="evidence" value="ECO:0007669"/>
    <property type="project" value="UniProtKB-EC"/>
</dbReference>
<dbReference type="PROSITE" id="PS50005">
    <property type="entry name" value="TPR"/>
    <property type="match status" value="3"/>
</dbReference>
<dbReference type="EC" id="2.4.1.255" evidence="3"/>
<evidence type="ECO:0000313" key="13">
    <source>
        <dbReference type="Proteomes" id="UP000332933"/>
    </source>
</evidence>
<keyword evidence="13" id="KW-1185">Reference proteome</keyword>
<accession>A0A485KTM2</accession>
<sequence>MGIGLGGTTTARCVVAITTAWLLAAVVGSSDVGVTAESRPSTESEFLAQGVAYHLDQQDLHQAKRMYEAALALNPSSVEALHLLGACAYHAGDFLETKTYLERAIAAAAPASDAVTMTYCNLAETHRKLLDPAAGLPLAEICWERSSASAFSLAVLGWIHKDLGNYDVAAKYLVQLGQIDADNVEAWDLLGNVYLDAAKAMEAEAAFARVVGLAPDDIRGHAGRGKALQLAGDLDGALVELEAAFDMNPSDRTTFHHLGILFQQMGRLEDAVAIYKQLLVDAPDDMALLNNLGAALLYTGHADDAVAFLEAAIRLNPTLPHGYVNLKTYYADEGNLAMARTLLEQAYNVSHADVLRIDLATLLPQVYTSHDHLVQTRRDLEASLDTLLEEPLTVDNPEEFEIRPPFLLVYQGMNDRAILTTLARIHARACPSLLFTAPHVHAGLGSLAAFDATPRRLRIGFMSKFFVDNHAHGLLLRGVLAHLDRNVFDVTLLVVPDPQQSVDPAMAAAVDDVHVLSMHLFHIQHDIAALQLDVLVFADIMSEPINYYAAFARLAHVQAAFWGNPTTSGIPSIDYFISADAMESSPDPMIEVHYSEQVVLLSGTGIWYDKPEVPPPHELNQRSAYGLNATWTIYMCAQSVYKLLPAFDAIVRDVLARDSAGHVVFLEARHASWTEQFQRRLFAALPPEVHHRVHFTPRAGGSLAYLKLLSVADVVLHPFPFGGSKTSADALLLGLPMVAMKTPFLRSRMAYSFYKHMQVLECVATTDAEYVDIAVRLGTDRSFHDEMARRIRASQESIWENREVVAEWERFLYNAVRSQAS</sequence>
<keyword evidence="9" id="KW-0732">Signal</keyword>
<evidence type="ECO:0000256" key="4">
    <source>
        <dbReference type="ARBA" id="ARBA00022676"/>
    </source>
</evidence>
<feature type="repeat" description="TPR" evidence="8">
    <location>
        <begin position="252"/>
        <end position="285"/>
    </location>
</feature>
<dbReference type="OrthoDB" id="9991317at2759"/>
<feature type="domain" description="O-GlcNAc transferase C-terminal" evidence="10">
    <location>
        <begin position="613"/>
        <end position="794"/>
    </location>
</feature>
<evidence type="ECO:0000256" key="8">
    <source>
        <dbReference type="PROSITE-ProRule" id="PRU00339"/>
    </source>
</evidence>
<reference evidence="12 13" key="1">
    <citation type="submission" date="2019-03" db="EMBL/GenBank/DDBJ databases">
        <authorList>
            <person name="Gaulin E."/>
            <person name="Dumas B."/>
        </authorList>
    </citation>
    <scope>NUCLEOTIDE SEQUENCE [LARGE SCALE GENOMIC DNA]</scope>
    <source>
        <strain evidence="12">CBS 568.67</strain>
    </source>
</reference>
<evidence type="ECO:0000256" key="5">
    <source>
        <dbReference type="ARBA" id="ARBA00022679"/>
    </source>
</evidence>
<dbReference type="Gene3D" id="3.40.50.2000">
    <property type="entry name" value="Glycogen Phosphorylase B"/>
    <property type="match status" value="1"/>
</dbReference>
<keyword evidence="7 8" id="KW-0802">TPR repeat</keyword>
<dbReference type="AlphaFoldDB" id="A0A485KTM2"/>
<dbReference type="PANTHER" id="PTHR44998">
    <property type="match status" value="1"/>
</dbReference>
<protein>
    <recommendedName>
        <fullName evidence="3">protein O-GlcNAc transferase</fullName>
        <ecNumber evidence="3">2.4.1.255</ecNumber>
    </recommendedName>
</protein>
<dbReference type="Pfam" id="PF13432">
    <property type="entry name" value="TPR_16"/>
    <property type="match status" value="3"/>
</dbReference>
<keyword evidence="4" id="KW-0328">Glycosyltransferase</keyword>
<evidence type="ECO:0000259" key="10">
    <source>
        <dbReference type="Pfam" id="PF13844"/>
    </source>
</evidence>
<dbReference type="Gene3D" id="1.25.40.10">
    <property type="entry name" value="Tetratricopeptide repeat domain"/>
    <property type="match status" value="1"/>
</dbReference>
<dbReference type="Pfam" id="PF13844">
    <property type="entry name" value="Glyco_transf_41"/>
    <property type="match status" value="1"/>
</dbReference>